<comment type="caution">
    <text evidence="3">The sequence shown here is derived from an EMBL/GenBank/DDBJ whole genome shotgun (WGS) entry which is preliminary data.</text>
</comment>
<gene>
    <name evidence="3" type="ORF">TRAPUB_13555</name>
</gene>
<dbReference type="OrthoDB" id="2998174at2759"/>
<keyword evidence="2" id="KW-0456">Lyase</keyword>
<proteinExistence type="inferred from homology"/>
<dbReference type="InterPro" id="IPR008949">
    <property type="entry name" value="Isoprenoid_synthase_dom_sf"/>
</dbReference>
<evidence type="ECO:0000313" key="4">
    <source>
        <dbReference type="Proteomes" id="UP000184267"/>
    </source>
</evidence>
<dbReference type="STRING" id="154538.A0A1M2VQT9"/>
<dbReference type="InterPro" id="IPR024652">
    <property type="entry name" value="Trichodiene_synth"/>
</dbReference>
<dbReference type="Pfam" id="PF06330">
    <property type="entry name" value="TRI5"/>
    <property type="match status" value="1"/>
</dbReference>
<evidence type="ECO:0000256" key="1">
    <source>
        <dbReference type="ARBA" id="ARBA00007946"/>
    </source>
</evidence>
<evidence type="ECO:0000256" key="2">
    <source>
        <dbReference type="ARBA" id="ARBA00023239"/>
    </source>
</evidence>
<name>A0A1M2VQT9_TRAPU</name>
<dbReference type="Proteomes" id="UP000184267">
    <property type="component" value="Unassembled WGS sequence"/>
</dbReference>
<organism evidence="3 4">
    <name type="scientific">Trametes pubescens</name>
    <name type="common">White-rot fungus</name>
    <dbReference type="NCBI Taxonomy" id="154538"/>
    <lineage>
        <taxon>Eukaryota</taxon>
        <taxon>Fungi</taxon>
        <taxon>Dikarya</taxon>
        <taxon>Basidiomycota</taxon>
        <taxon>Agaricomycotina</taxon>
        <taxon>Agaricomycetes</taxon>
        <taxon>Polyporales</taxon>
        <taxon>Polyporaceae</taxon>
        <taxon>Trametes</taxon>
    </lineage>
</organism>
<evidence type="ECO:0000313" key="3">
    <source>
        <dbReference type="EMBL" id="OJT09957.1"/>
    </source>
</evidence>
<protein>
    <recommendedName>
        <fullName evidence="5">Trichodiene synthase</fullName>
    </recommendedName>
</protein>
<comment type="similarity">
    <text evidence="1">Belongs to the trichodiene synthase family.</text>
</comment>
<dbReference type="Gene3D" id="1.10.600.10">
    <property type="entry name" value="Farnesyl Diphosphate Synthase"/>
    <property type="match status" value="1"/>
</dbReference>
<dbReference type="OMA" id="IKGTMEF"/>
<dbReference type="GO" id="GO:0016838">
    <property type="term" value="F:carbon-oxygen lyase activity, acting on phosphates"/>
    <property type="evidence" value="ECO:0007669"/>
    <property type="project" value="InterPro"/>
</dbReference>
<dbReference type="AlphaFoldDB" id="A0A1M2VQT9"/>
<accession>A0A1M2VQT9</accession>
<dbReference type="EMBL" id="MNAD01000858">
    <property type="protein sequence ID" value="OJT09957.1"/>
    <property type="molecule type" value="Genomic_DNA"/>
</dbReference>
<evidence type="ECO:0008006" key="5">
    <source>
        <dbReference type="Google" id="ProtNLM"/>
    </source>
</evidence>
<keyword evidence="4" id="KW-1185">Reference proteome</keyword>
<reference evidence="3 4" key="1">
    <citation type="submission" date="2016-10" db="EMBL/GenBank/DDBJ databases">
        <title>Genome sequence of the basidiomycete white-rot fungus Trametes pubescens.</title>
        <authorList>
            <person name="Makela M.R."/>
            <person name="Granchi Z."/>
            <person name="Peng M."/>
            <person name="De Vries R.P."/>
            <person name="Grigoriev I."/>
            <person name="Riley R."/>
            <person name="Hilden K."/>
        </authorList>
    </citation>
    <scope>NUCLEOTIDE SEQUENCE [LARGE SCALE GENOMIC DNA]</scope>
    <source>
        <strain evidence="3 4">FBCC735</strain>
    </source>
</reference>
<dbReference type="SUPFAM" id="SSF48576">
    <property type="entry name" value="Terpenoid synthases"/>
    <property type="match status" value="1"/>
</dbReference>
<sequence>MPYIQDACSEARPPCGTSLDTISEIKEILKDFLRRLNYRSPHTPPNAKLRAEVTAEIASWNADLSPSFMRGLAETSYVIAESAYAHTSYTHQRVIAIYTAYLTYVDDLGGRDLDVLSEFGRRLLAREPFGDPALDRLVVMLQDMYAYYPRLSAHSIAVSTLDFFVGSYVEVTGKKMAVAPGATKYPGFMRLKTGIGAAYALFNFVKDWRDPADHFFLQLIPEIEFYTDTINDILSFYKESLAGETDNLIHLRAAAEQKDPLTVLREVVEETLESIRKVEVLAAADPQLAEICRSYVVGEEIPARGFGDGVLNWTVQVSFGK</sequence>